<feature type="chain" id="PRO_5014916648" description="Peptidase M48 domain-containing protein" evidence="7">
    <location>
        <begin position="22"/>
        <end position="350"/>
    </location>
</feature>
<comment type="cofactor">
    <cofactor evidence="6">
        <name>Zn(2+)</name>
        <dbReference type="ChEBI" id="CHEBI:29105"/>
    </cofactor>
    <text evidence="6">Binds 1 zinc ion per subunit.</text>
</comment>
<keyword evidence="1 6" id="KW-0645">Protease</keyword>
<reference evidence="9 10" key="1">
    <citation type="journal article" date="2017" name="ISME J.">
        <title>Potential for microbial H2 and metal transformations associated with novel bacteria and archaea in deep terrestrial subsurface sediments.</title>
        <authorList>
            <person name="Hernsdorf A.W."/>
            <person name="Amano Y."/>
            <person name="Miyakawa K."/>
            <person name="Ise K."/>
            <person name="Suzuki Y."/>
            <person name="Anantharaman K."/>
            <person name="Probst A."/>
            <person name="Burstein D."/>
            <person name="Thomas B.C."/>
            <person name="Banfield J.F."/>
        </authorList>
    </citation>
    <scope>NUCLEOTIDE SEQUENCE [LARGE SCALE GENOMIC DNA]</scope>
    <source>
        <strain evidence="9">HGW-Wallbacteria-1</strain>
    </source>
</reference>
<evidence type="ECO:0000313" key="10">
    <source>
        <dbReference type="Proteomes" id="UP000233256"/>
    </source>
</evidence>
<dbReference type="PANTHER" id="PTHR22726">
    <property type="entry name" value="METALLOENDOPEPTIDASE OMA1"/>
    <property type="match status" value="1"/>
</dbReference>
<accession>A0A2N1PKM1</accession>
<feature type="domain" description="Peptidase M48" evidence="8">
    <location>
        <begin position="178"/>
        <end position="338"/>
    </location>
</feature>
<protein>
    <recommendedName>
        <fullName evidence="8">Peptidase M48 domain-containing protein</fullName>
    </recommendedName>
</protein>
<proteinExistence type="inferred from homology"/>
<evidence type="ECO:0000256" key="2">
    <source>
        <dbReference type="ARBA" id="ARBA00022723"/>
    </source>
</evidence>
<evidence type="ECO:0000256" key="6">
    <source>
        <dbReference type="RuleBase" id="RU003983"/>
    </source>
</evidence>
<dbReference type="AlphaFoldDB" id="A0A2N1PKM1"/>
<evidence type="ECO:0000256" key="4">
    <source>
        <dbReference type="ARBA" id="ARBA00022833"/>
    </source>
</evidence>
<organism evidence="9 10">
    <name type="scientific">Candidatus Wallbacteria bacterium HGW-Wallbacteria-1</name>
    <dbReference type="NCBI Taxonomy" id="2013854"/>
    <lineage>
        <taxon>Bacteria</taxon>
        <taxon>Candidatus Walliibacteriota</taxon>
    </lineage>
</organism>
<evidence type="ECO:0000259" key="8">
    <source>
        <dbReference type="Pfam" id="PF01435"/>
    </source>
</evidence>
<dbReference type="EMBL" id="PGXC01000031">
    <property type="protein sequence ID" value="PKK88884.1"/>
    <property type="molecule type" value="Genomic_DNA"/>
</dbReference>
<dbReference type="Proteomes" id="UP000233256">
    <property type="component" value="Unassembled WGS sequence"/>
</dbReference>
<dbReference type="GO" id="GO:0004222">
    <property type="term" value="F:metalloendopeptidase activity"/>
    <property type="evidence" value="ECO:0007669"/>
    <property type="project" value="InterPro"/>
</dbReference>
<name>A0A2N1PKM1_9BACT</name>
<dbReference type="GO" id="GO:0046872">
    <property type="term" value="F:metal ion binding"/>
    <property type="evidence" value="ECO:0007669"/>
    <property type="project" value="UniProtKB-KW"/>
</dbReference>
<evidence type="ECO:0000256" key="1">
    <source>
        <dbReference type="ARBA" id="ARBA00022670"/>
    </source>
</evidence>
<dbReference type="GO" id="GO:0016020">
    <property type="term" value="C:membrane"/>
    <property type="evidence" value="ECO:0007669"/>
    <property type="project" value="TreeGrafter"/>
</dbReference>
<dbReference type="Pfam" id="PF01435">
    <property type="entry name" value="Peptidase_M48"/>
    <property type="match status" value="1"/>
</dbReference>
<comment type="similarity">
    <text evidence="6">Belongs to the peptidase M48 family.</text>
</comment>
<dbReference type="PANTHER" id="PTHR22726:SF1">
    <property type="entry name" value="METALLOENDOPEPTIDASE OMA1, MITOCHONDRIAL"/>
    <property type="match status" value="1"/>
</dbReference>
<keyword evidence="2" id="KW-0479">Metal-binding</keyword>
<evidence type="ECO:0000256" key="5">
    <source>
        <dbReference type="ARBA" id="ARBA00023049"/>
    </source>
</evidence>
<evidence type="ECO:0000313" key="9">
    <source>
        <dbReference type="EMBL" id="PKK88884.1"/>
    </source>
</evidence>
<feature type="signal peptide" evidence="7">
    <location>
        <begin position="1"/>
        <end position="21"/>
    </location>
</feature>
<keyword evidence="7" id="KW-0732">Signal</keyword>
<dbReference type="InterPro" id="IPR051156">
    <property type="entry name" value="Mito/Outer_Membr_Metalloprot"/>
</dbReference>
<evidence type="ECO:0000256" key="7">
    <source>
        <dbReference type="SAM" id="SignalP"/>
    </source>
</evidence>
<evidence type="ECO:0000256" key="3">
    <source>
        <dbReference type="ARBA" id="ARBA00022801"/>
    </source>
</evidence>
<keyword evidence="4 6" id="KW-0862">Zinc</keyword>
<comment type="caution">
    <text evidence="9">The sequence shown here is derived from an EMBL/GenBank/DDBJ whole genome shotgun (WGS) entry which is preliminary data.</text>
</comment>
<keyword evidence="5 6" id="KW-0482">Metalloprotease</keyword>
<dbReference type="Gene3D" id="3.30.2010.10">
    <property type="entry name" value="Metalloproteases ('zincins'), catalytic domain"/>
    <property type="match status" value="1"/>
</dbReference>
<sequence>MKKLVILVFMMLFLAPGMVLSQDMNQSTILFPDKTLGELNDSQTNSEVMFRLCAGEIEDHRASAVSAFMKDMLKAAMTGQLSGEDYENSLRISRALREKLAADSLEQPESKFFPKALTTLERFEKELQKRYLPLDGPVTDAIEKTLGEQFHNSIINSYPISSEEDQAMVEKIASSIFDIAKKSRKFGAYKVFAINMVENGQEVPNAFAAPGGYVYVTSALLRMMKSDESMLAFVVGHEAGHHVSQDSSAKLKRSIGFIPLKLIPGVKKLIARYVEAPIGRKAEYRADMLGTVYTREDGKDPKAGINFLKVLSDLFGNLEPGAYGDHPSNSDRIAAIEKFLSQDKKGASIN</sequence>
<keyword evidence="3 6" id="KW-0378">Hydrolase</keyword>
<dbReference type="GO" id="GO:0051603">
    <property type="term" value="P:proteolysis involved in protein catabolic process"/>
    <property type="evidence" value="ECO:0007669"/>
    <property type="project" value="TreeGrafter"/>
</dbReference>
<gene>
    <name evidence="9" type="ORF">CVV64_16705</name>
</gene>
<dbReference type="InterPro" id="IPR001915">
    <property type="entry name" value="Peptidase_M48"/>
</dbReference>